<dbReference type="AlphaFoldDB" id="A0A0V1GKK1"/>
<gene>
    <name evidence="2" type="ORF">T11_18256</name>
</gene>
<sequence>LTSCNNSICHFPNTNLVFEELFIILRTLIISKTLFIQYNVLHHMTLSRSKIMLTNSGSRLLWKHLVLH</sequence>
<accession>A0A0V1GKK1</accession>
<feature type="non-terminal residue" evidence="2">
    <location>
        <position position="68"/>
    </location>
</feature>
<keyword evidence="1" id="KW-0812">Transmembrane</keyword>
<proteinExistence type="predicted"/>
<keyword evidence="3" id="KW-1185">Reference proteome</keyword>
<feature type="transmembrane region" description="Helical" evidence="1">
    <location>
        <begin position="21"/>
        <end position="41"/>
    </location>
</feature>
<dbReference type="Proteomes" id="UP000055024">
    <property type="component" value="Unassembled WGS sequence"/>
</dbReference>
<reference evidence="2 3" key="1">
    <citation type="submission" date="2015-01" db="EMBL/GenBank/DDBJ databases">
        <title>Evolution of Trichinella species and genotypes.</title>
        <authorList>
            <person name="Korhonen P.K."/>
            <person name="Edoardo P."/>
            <person name="Giuseppe L.R."/>
            <person name="Gasser R.B."/>
        </authorList>
    </citation>
    <scope>NUCLEOTIDE SEQUENCE [LARGE SCALE GENOMIC DNA]</scope>
    <source>
        <strain evidence="2">ISS1029</strain>
    </source>
</reference>
<evidence type="ECO:0000313" key="2">
    <source>
        <dbReference type="EMBL" id="KRY98688.1"/>
    </source>
</evidence>
<dbReference type="EMBL" id="JYDP01001229">
    <property type="protein sequence ID" value="KRY98688.1"/>
    <property type="molecule type" value="Genomic_DNA"/>
</dbReference>
<name>A0A0V1GKK1_9BILA</name>
<protein>
    <submittedName>
        <fullName evidence="2">Uncharacterized protein</fullName>
    </submittedName>
</protein>
<evidence type="ECO:0000256" key="1">
    <source>
        <dbReference type="SAM" id="Phobius"/>
    </source>
</evidence>
<feature type="non-terminal residue" evidence="2">
    <location>
        <position position="1"/>
    </location>
</feature>
<comment type="caution">
    <text evidence="2">The sequence shown here is derived from an EMBL/GenBank/DDBJ whole genome shotgun (WGS) entry which is preliminary data.</text>
</comment>
<organism evidence="2 3">
    <name type="scientific">Trichinella zimbabwensis</name>
    <dbReference type="NCBI Taxonomy" id="268475"/>
    <lineage>
        <taxon>Eukaryota</taxon>
        <taxon>Metazoa</taxon>
        <taxon>Ecdysozoa</taxon>
        <taxon>Nematoda</taxon>
        <taxon>Enoplea</taxon>
        <taxon>Dorylaimia</taxon>
        <taxon>Trichinellida</taxon>
        <taxon>Trichinellidae</taxon>
        <taxon>Trichinella</taxon>
    </lineage>
</organism>
<evidence type="ECO:0000313" key="3">
    <source>
        <dbReference type="Proteomes" id="UP000055024"/>
    </source>
</evidence>
<keyword evidence="1" id="KW-0472">Membrane</keyword>
<keyword evidence="1" id="KW-1133">Transmembrane helix</keyword>